<dbReference type="GeneID" id="110795946"/>
<sequence length="222" mass="25212">MTTVIELAEECFVDGKIVSSVHNVGLYHETETQMDEDKIEPETNNDEVNSELQQNNEDMDLRAHFTNDPHKIFLKIFPKNISFPKNIFHFPAYLSFLSLVSLLVPLSCSLRAKFNIHKTHNTLRTSHRAAAVVPPPPLLLPLSGSLLDRFTSTFFQIELIQVCSSNDRRHTTVHLAQDLEQLQLNVQETGCSLNFLPPMQQGKDDYLSFFQATVSVQLCITL</sequence>
<proteinExistence type="predicted"/>
<dbReference type="RefSeq" id="XP_056685864.1">
    <property type="nucleotide sequence ID" value="XM_056829886.1"/>
</dbReference>
<organism evidence="1 2">
    <name type="scientific">Spinacia oleracea</name>
    <name type="common">Spinach</name>
    <dbReference type="NCBI Taxonomy" id="3562"/>
    <lineage>
        <taxon>Eukaryota</taxon>
        <taxon>Viridiplantae</taxon>
        <taxon>Streptophyta</taxon>
        <taxon>Embryophyta</taxon>
        <taxon>Tracheophyta</taxon>
        <taxon>Spermatophyta</taxon>
        <taxon>Magnoliopsida</taxon>
        <taxon>eudicotyledons</taxon>
        <taxon>Gunneridae</taxon>
        <taxon>Pentapetalae</taxon>
        <taxon>Caryophyllales</taxon>
        <taxon>Chenopodiaceae</taxon>
        <taxon>Chenopodioideae</taxon>
        <taxon>Anserineae</taxon>
        <taxon>Spinacia</taxon>
    </lineage>
</organism>
<gene>
    <name evidence="2" type="primary">LOC110795946</name>
</gene>
<evidence type="ECO:0000313" key="1">
    <source>
        <dbReference type="Proteomes" id="UP000813463"/>
    </source>
</evidence>
<reference evidence="2" key="2">
    <citation type="submission" date="2025-08" db="UniProtKB">
        <authorList>
            <consortium name="RefSeq"/>
        </authorList>
    </citation>
    <scope>IDENTIFICATION</scope>
    <source>
        <tissue evidence="2">Leaf</tissue>
    </source>
</reference>
<name>A0ABM3QR59_SPIOL</name>
<accession>A0ABM3QR59</accession>
<keyword evidence="1" id="KW-1185">Reference proteome</keyword>
<dbReference type="Proteomes" id="UP000813463">
    <property type="component" value="Chromosome 5"/>
</dbReference>
<protein>
    <submittedName>
        <fullName evidence="2">Uncharacterized protein</fullName>
    </submittedName>
</protein>
<reference evidence="1" key="1">
    <citation type="journal article" date="2021" name="Nat. Commun.">
        <title>Genomic analyses provide insights into spinach domestication and the genetic basis of agronomic traits.</title>
        <authorList>
            <person name="Cai X."/>
            <person name="Sun X."/>
            <person name="Xu C."/>
            <person name="Sun H."/>
            <person name="Wang X."/>
            <person name="Ge C."/>
            <person name="Zhang Z."/>
            <person name="Wang Q."/>
            <person name="Fei Z."/>
            <person name="Jiao C."/>
            <person name="Wang Q."/>
        </authorList>
    </citation>
    <scope>NUCLEOTIDE SEQUENCE [LARGE SCALE GENOMIC DNA]</scope>
    <source>
        <strain evidence="1">cv. Varoflay</strain>
    </source>
</reference>
<evidence type="ECO:0000313" key="2">
    <source>
        <dbReference type="RefSeq" id="XP_056685864.1"/>
    </source>
</evidence>